<evidence type="ECO:0000259" key="6">
    <source>
        <dbReference type="PROSITE" id="PS50157"/>
    </source>
</evidence>
<evidence type="ECO:0000256" key="4">
    <source>
        <dbReference type="ARBA" id="ARBA00022833"/>
    </source>
</evidence>
<name>A0ABM1M8F4_NICVS</name>
<dbReference type="SUPFAM" id="SSF57667">
    <property type="entry name" value="beta-beta-alpha zinc fingers"/>
    <property type="match status" value="2"/>
</dbReference>
<feature type="domain" description="C2H2-type" evidence="6">
    <location>
        <begin position="567"/>
        <end position="594"/>
    </location>
</feature>
<sequence length="784" mass="89895">MKIMSDKYIFEDDSSVVQMDNHDEDFNPAGSSTLSETFMSAQSDNETQYFSVFENNETILGDMTQDNLEVPHVDEIAEEFELNQEAGEDTSSQEVVLFRVDGSDALYGFQLAQDEEGNLQKYQFQVQENSEGQFEPVPGTIEVLPYSSEDVDYVEEGQEDLDNTITPEQIYIKQEFLSSEESQEALNNLENHVDEQLEHSGVFYEKEVPLIKNIKVEDPKSAELLDSYHMYLESDHTAEEIQTNQIQTEEPSVDLDYEDIYLTDSQYVAESHNPEILVNNEDSVEVQEEQNAMVKQIFLETGNDDSYGSASTYYESIDEYHDDPDQDIHNNVEEVDEEEEEYISYVVKSPEKENIEVPRTYRTIHMNPRSVLKSTALALAEQRPQPEYDKRFAKGKVAMQARQMHNYISQTKILEAPVRLERLPRKQKIKPLERVGEEIVLEEVVVSSNGFIQISRDGVVRERKLIVPTACIQLSDSEEDGKAKKRKKRSKKSKQVEIVISDSEDEVVKPKLKRDEENGKKLENQCSKCPKSFPSVGSLRTHLQYHNFEESEKLKQKERTASSTNKYMCEICGDCFKNMVLLTRHVSMHNKKVGKKECTVCKKLFANAQQLTVHGRSHVKEQMFKATTTFNKTPKKQLLKRSIAKSSLQCQDCGRTFSTSTLLESHVKLHKRFACRSCSLTFLSKYLLDAHMRTKCVKSPMLKSKKVKLKSPHIWKLNCDKCDAVFFTYRDCFTHKVNEHGLVGSVGKAVRKSTYSRPSEHSGIPASKRLREAFAGLKNTIQNN</sequence>
<evidence type="ECO:0000313" key="8">
    <source>
        <dbReference type="RefSeq" id="XP_017770854.1"/>
    </source>
</evidence>
<protein>
    <submittedName>
        <fullName evidence="8">Uncharacterized protein LOC108558451 isoform X1</fullName>
    </submittedName>
</protein>
<dbReference type="Gene3D" id="3.30.160.60">
    <property type="entry name" value="Classic Zinc Finger"/>
    <property type="match status" value="2"/>
</dbReference>
<evidence type="ECO:0000256" key="3">
    <source>
        <dbReference type="ARBA" id="ARBA00022771"/>
    </source>
</evidence>
<accession>A0ABM1M8F4</accession>
<dbReference type="Proteomes" id="UP000695000">
    <property type="component" value="Unplaced"/>
</dbReference>
<keyword evidence="4" id="KW-0862">Zinc</keyword>
<keyword evidence="7" id="KW-1185">Reference proteome</keyword>
<feature type="domain" description="C2H2-type" evidence="6">
    <location>
        <begin position="524"/>
        <end position="551"/>
    </location>
</feature>
<dbReference type="InterPro" id="IPR013087">
    <property type="entry name" value="Znf_C2H2_type"/>
</dbReference>
<dbReference type="PANTHER" id="PTHR24379:SF121">
    <property type="entry name" value="C2H2-TYPE DOMAIN-CONTAINING PROTEIN"/>
    <property type="match status" value="1"/>
</dbReference>
<dbReference type="SMART" id="SM00355">
    <property type="entry name" value="ZnF_C2H2"/>
    <property type="match status" value="6"/>
</dbReference>
<dbReference type="PANTHER" id="PTHR24379">
    <property type="entry name" value="KRAB AND ZINC FINGER DOMAIN-CONTAINING"/>
    <property type="match status" value="1"/>
</dbReference>
<dbReference type="InterPro" id="IPR036236">
    <property type="entry name" value="Znf_C2H2_sf"/>
</dbReference>
<evidence type="ECO:0000256" key="2">
    <source>
        <dbReference type="ARBA" id="ARBA00022737"/>
    </source>
</evidence>
<dbReference type="PROSITE" id="PS50157">
    <property type="entry name" value="ZINC_FINGER_C2H2_2"/>
    <property type="match status" value="5"/>
</dbReference>
<feature type="domain" description="C2H2-type" evidence="6">
    <location>
        <begin position="596"/>
        <end position="623"/>
    </location>
</feature>
<keyword evidence="3 5" id="KW-0863">Zinc-finger</keyword>
<keyword evidence="1" id="KW-0479">Metal-binding</keyword>
<feature type="domain" description="C2H2-type" evidence="6">
    <location>
        <begin position="673"/>
        <end position="700"/>
    </location>
</feature>
<dbReference type="Pfam" id="PF00096">
    <property type="entry name" value="zf-C2H2"/>
    <property type="match status" value="3"/>
</dbReference>
<evidence type="ECO:0000256" key="1">
    <source>
        <dbReference type="ARBA" id="ARBA00022723"/>
    </source>
</evidence>
<feature type="domain" description="C2H2-type" evidence="6">
    <location>
        <begin position="648"/>
        <end position="670"/>
    </location>
</feature>
<evidence type="ECO:0000313" key="7">
    <source>
        <dbReference type="Proteomes" id="UP000695000"/>
    </source>
</evidence>
<proteinExistence type="predicted"/>
<gene>
    <name evidence="8" type="primary">LOC108558451</name>
</gene>
<reference evidence="8" key="1">
    <citation type="submission" date="2025-08" db="UniProtKB">
        <authorList>
            <consortium name="RefSeq"/>
        </authorList>
    </citation>
    <scope>IDENTIFICATION</scope>
    <source>
        <tissue evidence="8">Whole Larva</tissue>
    </source>
</reference>
<dbReference type="PROSITE" id="PS00028">
    <property type="entry name" value="ZINC_FINGER_C2H2_1"/>
    <property type="match status" value="4"/>
</dbReference>
<keyword evidence="2" id="KW-0677">Repeat</keyword>
<evidence type="ECO:0000256" key="5">
    <source>
        <dbReference type="PROSITE-ProRule" id="PRU00042"/>
    </source>
</evidence>
<dbReference type="GeneID" id="108558451"/>
<organism evidence="7 8">
    <name type="scientific">Nicrophorus vespilloides</name>
    <name type="common">Boreal carrion beetle</name>
    <dbReference type="NCBI Taxonomy" id="110193"/>
    <lineage>
        <taxon>Eukaryota</taxon>
        <taxon>Metazoa</taxon>
        <taxon>Ecdysozoa</taxon>
        <taxon>Arthropoda</taxon>
        <taxon>Hexapoda</taxon>
        <taxon>Insecta</taxon>
        <taxon>Pterygota</taxon>
        <taxon>Neoptera</taxon>
        <taxon>Endopterygota</taxon>
        <taxon>Coleoptera</taxon>
        <taxon>Polyphaga</taxon>
        <taxon>Staphyliniformia</taxon>
        <taxon>Silphidae</taxon>
        <taxon>Nicrophorinae</taxon>
        <taxon>Nicrophorus</taxon>
    </lineage>
</organism>
<dbReference type="RefSeq" id="XP_017770854.1">
    <property type="nucleotide sequence ID" value="XM_017915365.1"/>
</dbReference>